<accession>A0A3P7K1C7</accession>
<keyword evidence="3" id="KW-1185">Reference proteome</keyword>
<feature type="compositionally biased region" description="Basic and acidic residues" evidence="1">
    <location>
        <begin position="24"/>
        <end position="37"/>
    </location>
</feature>
<proteinExistence type="predicted"/>
<evidence type="ECO:0000313" key="3">
    <source>
        <dbReference type="Proteomes" id="UP000270094"/>
    </source>
</evidence>
<sequence length="37" mass="4098">MGLPVSAVLSTIDQPSLGQSSMHDLGDGQQHEQYWRQ</sequence>
<evidence type="ECO:0000256" key="1">
    <source>
        <dbReference type="SAM" id="MobiDB-lite"/>
    </source>
</evidence>
<name>A0A3P7K1C7_STRVU</name>
<dbReference type="Proteomes" id="UP000270094">
    <property type="component" value="Unassembled WGS sequence"/>
</dbReference>
<feature type="region of interest" description="Disordered" evidence="1">
    <location>
        <begin position="14"/>
        <end position="37"/>
    </location>
</feature>
<protein>
    <submittedName>
        <fullName evidence="2">Uncharacterized protein</fullName>
    </submittedName>
</protein>
<dbReference type="EMBL" id="UYYB01149356">
    <property type="protein sequence ID" value="VDM86039.1"/>
    <property type="molecule type" value="Genomic_DNA"/>
</dbReference>
<evidence type="ECO:0000313" key="2">
    <source>
        <dbReference type="EMBL" id="VDM86039.1"/>
    </source>
</evidence>
<organism evidence="2 3">
    <name type="scientific">Strongylus vulgaris</name>
    <name type="common">Blood worm</name>
    <dbReference type="NCBI Taxonomy" id="40348"/>
    <lineage>
        <taxon>Eukaryota</taxon>
        <taxon>Metazoa</taxon>
        <taxon>Ecdysozoa</taxon>
        <taxon>Nematoda</taxon>
        <taxon>Chromadorea</taxon>
        <taxon>Rhabditida</taxon>
        <taxon>Rhabditina</taxon>
        <taxon>Rhabditomorpha</taxon>
        <taxon>Strongyloidea</taxon>
        <taxon>Strongylidae</taxon>
        <taxon>Strongylus</taxon>
    </lineage>
</organism>
<dbReference type="AlphaFoldDB" id="A0A3P7K1C7"/>
<gene>
    <name evidence="2" type="ORF">SVUK_LOCUS21037</name>
</gene>
<reference evidence="2 3" key="1">
    <citation type="submission" date="2018-11" db="EMBL/GenBank/DDBJ databases">
        <authorList>
            <consortium name="Pathogen Informatics"/>
        </authorList>
    </citation>
    <scope>NUCLEOTIDE SEQUENCE [LARGE SCALE GENOMIC DNA]</scope>
</reference>